<dbReference type="EMBL" id="CP026108">
    <property type="protein sequence ID" value="AUT76056.1"/>
    <property type="molecule type" value="Genomic_DNA"/>
</dbReference>
<proteinExistence type="predicted"/>
<evidence type="ECO:0000259" key="2">
    <source>
        <dbReference type="Pfam" id="PF08937"/>
    </source>
</evidence>
<dbReference type="KEGG" id="phs:C2L64_48465"/>
<accession>A0AAN1JL87</accession>
<gene>
    <name evidence="3" type="ORF">C2L64_48465</name>
</gene>
<feature type="transmembrane region" description="Helical" evidence="1">
    <location>
        <begin position="6"/>
        <end position="27"/>
    </location>
</feature>
<protein>
    <recommendedName>
        <fullName evidence="2">Thoeris protein ThsB TIR-like domain-containing protein</fullName>
    </recommendedName>
</protein>
<dbReference type="Pfam" id="PF08937">
    <property type="entry name" value="ThsB_TIR"/>
    <property type="match status" value="1"/>
</dbReference>
<reference evidence="3 4" key="1">
    <citation type="submission" date="2018-01" db="EMBL/GenBank/DDBJ databases">
        <title>Species boundaries and ecological features among Paraburkholderia terrae DSMZ17804T, P. hospita DSMZ17164T and P. caribensis DSMZ13236T.</title>
        <authorList>
            <person name="Pratama A.A."/>
        </authorList>
    </citation>
    <scope>NUCLEOTIDE SEQUENCE [LARGE SCALE GENOMIC DNA]</scope>
    <source>
        <strain evidence="3 4">DSM 17164</strain>
    </source>
</reference>
<keyword evidence="1" id="KW-1133">Transmembrane helix</keyword>
<sequence>MLGNTIAPGVGGLLLGGIAAHFARTLLKRENVAKTRIFVSFDFDNDRVLKDFVLGQAKLQDSPFEVIDHSLREAAPEHDWENKARAAISRADIVVVMVGPKTHKAQGVLKEVAMARVAGVKIVQVIGYKDGDYTAVPNAGRLYAWNWENLKKLLG</sequence>
<evidence type="ECO:0000313" key="4">
    <source>
        <dbReference type="Proteomes" id="UP000236649"/>
    </source>
</evidence>
<keyword evidence="1" id="KW-0472">Membrane</keyword>
<keyword evidence="1" id="KW-0812">Transmembrane</keyword>
<evidence type="ECO:0000313" key="3">
    <source>
        <dbReference type="EMBL" id="AUT76056.1"/>
    </source>
</evidence>
<dbReference type="InterPro" id="IPR015032">
    <property type="entry name" value="ThsB__TIR-like_domain"/>
</dbReference>
<dbReference type="AlphaFoldDB" id="A0AAN1JL87"/>
<feature type="domain" description="Thoeris protein ThsB TIR-like" evidence="2">
    <location>
        <begin position="38"/>
        <end position="125"/>
    </location>
</feature>
<name>A0AAN1JL87_9BURK</name>
<organism evidence="3 4">
    <name type="scientific">Paraburkholderia hospita</name>
    <dbReference type="NCBI Taxonomy" id="169430"/>
    <lineage>
        <taxon>Bacteria</taxon>
        <taxon>Pseudomonadati</taxon>
        <taxon>Pseudomonadota</taxon>
        <taxon>Betaproteobacteria</taxon>
        <taxon>Burkholderiales</taxon>
        <taxon>Burkholderiaceae</taxon>
        <taxon>Paraburkholderia</taxon>
    </lineage>
</organism>
<dbReference type="Proteomes" id="UP000236649">
    <property type="component" value="Chromosome 4"/>
</dbReference>
<evidence type="ECO:0000256" key="1">
    <source>
        <dbReference type="SAM" id="Phobius"/>
    </source>
</evidence>